<protein>
    <recommendedName>
        <fullName evidence="3">Nucleotidyltransferase family protein</fullName>
    </recommendedName>
</protein>
<dbReference type="InterPro" id="IPR043519">
    <property type="entry name" value="NT_sf"/>
</dbReference>
<dbReference type="InterPro" id="IPR019646">
    <property type="entry name" value="Aminoglyc_AdlTrfase"/>
</dbReference>
<dbReference type="SUPFAM" id="SSF81301">
    <property type="entry name" value="Nucleotidyltransferase"/>
    <property type="match status" value="1"/>
</dbReference>
<organism evidence="1 2">
    <name type="scientific">Calorimonas adulescens</name>
    <dbReference type="NCBI Taxonomy" id="2606906"/>
    <lineage>
        <taxon>Bacteria</taxon>
        <taxon>Bacillati</taxon>
        <taxon>Bacillota</taxon>
        <taxon>Clostridia</taxon>
        <taxon>Thermoanaerobacterales</taxon>
        <taxon>Thermoanaerobacteraceae</taxon>
        <taxon>Calorimonas</taxon>
    </lineage>
</organism>
<evidence type="ECO:0000313" key="2">
    <source>
        <dbReference type="Proteomes" id="UP000322976"/>
    </source>
</evidence>
<evidence type="ECO:0008006" key="3">
    <source>
        <dbReference type="Google" id="ProtNLM"/>
    </source>
</evidence>
<gene>
    <name evidence="1" type="ORF">FWJ32_12730</name>
</gene>
<sequence length="150" mass="17229">MIDDVLKNQNVIWAFTGSASFVIQGMQMPVHDIDIQTDKDGAYKIEKLFSEYIVAPVQFCGTESIRSHFGKLMISNEKVELMGDIQKRLPSGEWENPISLKELIKYIDFEGHSIPVLSLEYEYHAYKILGRYDKADQLLAFIKNSSYKSQ</sequence>
<dbReference type="Gene3D" id="3.30.460.40">
    <property type="match status" value="1"/>
</dbReference>
<proteinExistence type="predicted"/>
<name>A0A5D8Q7D7_9THEO</name>
<evidence type="ECO:0000313" key="1">
    <source>
        <dbReference type="EMBL" id="TZE80645.1"/>
    </source>
</evidence>
<comment type="caution">
    <text evidence="1">The sequence shown here is derived from an EMBL/GenBank/DDBJ whole genome shotgun (WGS) entry which is preliminary data.</text>
</comment>
<dbReference type="Pfam" id="PF10706">
    <property type="entry name" value="Aminoglyc_resit"/>
    <property type="match status" value="1"/>
</dbReference>
<dbReference type="EMBL" id="VTPS01000031">
    <property type="protein sequence ID" value="TZE80645.1"/>
    <property type="molecule type" value="Genomic_DNA"/>
</dbReference>
<keyword evidence="2" id="KW-1185">Reference proteome</keyword>
<reference evidence="1 2" key="1">
    <citation type="submission" date="2019-08" db="EMBL/GenBank/DDBJ databases">
        <title>Calorimonas adulescens gen. nov., sp. nov., an anaerobic thermophilic bacterium from Sakhalin hot spring.</title>
        <authorList>
            <person name="Khomyakova M.A."/>
            <person name="Merkel A.Y."/>
            <person name="Novikov A."/>
            <person name="Bonch-Osmolovskaya E.A."/>
            <person name="Slobodkin A.I."/>
        </authorList>
    </citation>
    <scope>NUCLEOTIDE SEQUENCE [LARGE SCALE GENOMIC DNA]</scope>
    <source>
        <strain evidence="1 2">A05MB</strain>
    </source>
</reference>
<dbReference type="AlphaFoldDB" id="A0A5D8Q7D7"/>
<dbReference type="Proteomes" id="UP000322976">
    <property type="component" value="Unassembled WGS sequence"/>
</dbReference>
<accession>A0A5D8Q7D7</accession>